<protein>
    <submittedName>
        <fullName evidence="1">Uncharacterized protein</fullName>
    </submittedName>
</protein>
<evidence type="ECO:0000313" key="1">
    <source>
        <dbReference type="EMBL" id="MBX58872.1"/>
    </source>
</evidence>
<dbReference type="AlphaFoldDB" id="A0A2P2PVU9"/>
<proteinExistence type="predicted"/>
<reference evidence="1" key="1">
    <citation type="submission" date="2018-02" db="EMBL/GenBank/DDBJ databases">
        <title>Rhizophora mucronata_Transcriptome.</title>
        <authorList>
            <person name="Meera S.P."/>
            <person name="Sreeshan A."/>
            <person name="Augustine A."/>
        </authorList>
    </citation>
    <scope>NUCLEOTIDE SEQUENCE</scope>
    <source>
        <tissue evidence="1">Leaf</tissue>
    </source>
</reference>
<accession>A0A2P2PVU9</accession>
<sequence>MCLPFRGKSCAHWKPHNYIVKIIIILCCHIGANQLPHTDTFQPSFYLFD</sequence>
<organism evidence="1">
    <name type="scientific">Rhizophora mucronata</name>
    <name type="common">Asiatic mangrove</name>
    <dbReference type="NCBI Taxonomy" id="61149"/>
    <lineage>
        <taxon>Eukaryota</taxon>
        <taxon>Viridiplantae</taxon>
        <taxon>Streptophyta</taxon>
        <taxon>Embryophyta</taxon>
        <taxon>Tracheophyta</taxon>
        <taxon>Spermatophyta</taxon>
        <taxon>Magnoliopsida</taxon>
        <taxon>eudicotyledons</taxon>
        <taxon>Gunneridae</taxon>
        <taxon>Pentapetalae</taxon>
        <taxon>rosids</taxon>
        <taxon>fabids</taxon>
        <taxon>Malpighiales</taxon>
        <taxon>Rhizophoraceae</taxon>
        <taxon>Rhizophora</taxon>
    </lineage>
</organism>
<dbReference type="EMBL" id="GGEC01078388">
    <property type="protein sequence ID" value="MBX58872.1"/>
    <property type="molecule type" value="Transcribed_RNA"/>
</dbReference>
<name>A0A2P2PVU9_RHIMU</name>